<dbReference type="AlphaFoldDB" id="A0A409VJT2"/>
<organism evidence="2 3">
    <name type="scientific">Gymnopilus dilepis</name>
    <dbReference type="NCBI Taxonomy" id="231916"/>
    <lineage>
        <taxon>Eukaryota</taxon>
        <taxon>Fungi</taxon>
        <taxon>Dikarya</taxon>
        <taxon>Basidiomycota</taxon>
        <taxon>Agaricomycotina</taxon>
        <taxon>Agaricomycetes</taxon>
        <taxon>Agaricomycetidae</taxon>
        <taxon>Agaricales</taxon>
        <taxon>Agaricineae</taxon>
        <taxon>Hymenogastraceae</taxon>
        <taxon>Gymnopilus</taxon>
    </lineage>
</organism>
<evidence type="ECO:0000313" key="3">
    <source>
        <dbReference type="Proteomes" id="UP000284706"/>
    </source>
</evidence>
<feature type="region of interest" description="Disordered" evidence="1">
    <location>
        <begin position="177"/>
        <end position="216"/>
    </location>
</feature>
<accession>A0A409VJT2</accession>
<dbReference type="EMBL" id="NHYE01005629">
    <property type="protein sequence ID" value="PPQ66500.1"/>
    <property type="molecule type" value="Genomic_DNA"/>
</dbReference>
<dbReference type="Proteomes" id="UP000284706">
    <property type="component" value="Unassembled WGS sequence"/>
</dbReference>
<proteinExistence type="predicted"/>
<reference evidence="2 3" key="1">
    <citation type="journal article" date="2018" name="Evol. Lett.">
        <title>Horizontal gene cluster transfer increased hallucinogenic mushroom diversity.</title>
        <authorList>
            <person name="Reynolds H.T."/>
            <person name="Vijayakumar V."/>
            <person name="Gluck-Thaler E."/>
            <person name="Korotkin H.B."/>
            <person name="Matheny P.B."/>
            <person name="Slot J.C."/>
        </authorList>
    </citation>
    <scope>NUCLEOTIDE SEQUENCE [LARGE SCALE GENOMIC DNA]</scope>
    <source>
        <strain evidence="2 3">SRW20</strain>
    </source>
</reference>
<dbReference type="OrthoDB" id="3328849at2759"/>
<protein>
    <submittedName>
        <fullName evidence="2">Uncharacterized protein</fullName>
    </submittedName>
</protein>
<evidence type="ECO:0000313" key="2">
    <source>
        <dbReference type="EMBL" id="PPQ66500.1"/>
    </source>
</evidence>
<name>A0A409VJT2_9AGAR</name>
<gene>
    <name evidence="2" type="ORF">CVT26_011188</name>
</gene>
<comment type="caution">
    <text evidence="2">The sequence shown here is derived from an EMBL/GenBank/DDBJ whole genome shotgun (WGS) entry which is preliminary data.</text>
</comment>
<sequence length="253" mass="27913">MSCASFLHSPLESDILKAQIAASNITTYKCYPFPGRLVEVPYPLDEEGYPVSPLDLISYSQTHLFRLPTCFHGREVNVVVNDCFDACNASVVFECAVDEAGETACAFFVNVGALLKDEFNMMFHQYRKRFTLSLALNGSARSSLHSLSSEFGSPELMAPLEDDLEIVVPADNIVVGSTSSNGNSEEYEMTSIDPSSLRLSNGDDNDHSPDSPHALSDDISSILLEAVDIELALREMAEEVICEDDHIDEDRWM</sequence>
<keyword evidence="3" id="KW-1185">Reference proteome</keyword>
<dbReference type="InParanoid" id="A0A409VJT2"/>
<evidence type="ECO:0000256" key="1">
    <source>
        <dbReference type="SAM" id="MobiDB-lite"/>
    </source>
</evidence>